<feature type="region of interest" description="Disordered" evidence="5">
    <location>
        <begin position="54"/>
        <end position="98"/>
    </location>
</feature>
<feature type="domain" description="Ig-like" evidence="6">
    <location>
        <begin position="258"/>
        <end position="351"/>
    </location>
</feature>
<dbReference type="InterPro" id="IPR013783">
    <property type="entry name" value="Ig-like_fold"/>
</dbReference>
<gene>
    <name evidence="7" type="ORF">ElyMa_004565300</name>
</gene>
<name>A0AAV4HRT8_9GAST</name>
<dbReference type="EMBL" id="BMAT01009188">
    <property type="protein sequence ID" value="GFS00823.1"/>
    <property type="molecule type" value="Genomic_DNA"/>
</dbReference>
<dbReference type="GO" id="GO:0005737">
    <property type="term" value="C:cytoplasm"/>
    <property type="evidence" value="ECO:0007669"/>
    <property type="project" value="UniProtKB-SubCell"/>
</dbReference>
<dbReference type="PANTHER" id="PTHR35971">
    <property type="entry name" value="SI:DKEY-31G6.6"/>
    <property type="match status" value="1"/>
</dbReference>
<feature type="compositionally biased region" description="Basic and acidic residues" evidence="5">
    <location>
        <begin position="60"/>
        <end position="72"/>
    </location>
</feature>
<sequence>MFHTGLSEDALPGRMRTSPPIPESDQSACLGLVAGQESVPHDVTDDDLSQFETMVPSDNGDYKGVRGLDEIPRGSTETLEFRDSPNLESDREFSNDEEIRRIDDSFDISTTYEESDDSKRDTVVNSNTQMMRPLNESLSSSTLENESSAEEEEGEEEINSLEPSEPASLVSEDYSFDHLPVVNELGVENVGRNETSLFDELKAGRLHESFSSTLDSSEDNSMSLNKDNDDDAELGASNTGHDSIAQVSTKTPEKPAPPSKLNLIVSPLQPTKSFKNGVAIFVCEVISKRVGVAWEKDGQKIEASSKYVVTRAGKMHSLTIHDVQAGDEGQYSIVCDDDQASSAGLEVRGVSSS</sequence>
<proteinExistence type="predicted"/>
<feature type="compositionally biased region" description="Basic and acidic residues" evidence="5">
    <location>
        <begin position="79"/>
        <end position="98"/>
    </location>
</feature>
<keyword evidence="4" id="KW-1015">Disulfide bond</keyword>
<keyword evidence="2" id="KW-0963">Cytoplasm</keyword>
<dbReference type="AlphaFoldDB" id="A0AAV4HRT8"/>
<reference evidence="7 8" key="1">
    <citation type="journal article" date="2021" name="Elife">
        <title>Chloroplast acquisition without the gene transfer in kleptoplastic sea slugs, Plakobranchus ocellatus.</title>
        <authorList>
            <person name="Maeda T."/>
            <person name="Takahashi S."/>
            <person name="Yoshida T."/>
            <person name="Shimamura S."/>
            <person name="Takaki Y."/>
            <person name="Nagai Y."/>
            <person name="Toyoda A."/>
            <person name="Suzuki Y."/>
            <person name="Arimoto A."/>
            <person name="Ishii H."/>
            <person name="Satoh N."/>
            <person name="Nishiyama T."/>
            <person name="Hasebe M."/>
            <person name="Maruyama T."/>
            <person name="Minagawa J."/>
            <person name="Obokata J."/>
            <person name="Shigenobu S."/>
        </authorList>
    </citation>
    <scope>NUCLEOTIDE SEQUENCE [LARGE SCALE GENOMIC DNA]</scope>
</reference>
<evidence type="ECO:0000256" key="1">
    <source>
        <dbReference type="ARBA" id="ARBA00004496"/>
    </source>
</evidence>
<dbReference type="InterPro" id="IPR013098">
    <property type="entry name" value="Ig_I-set"/>
</dbReference>
<dbReference type="SUPFAM" id="SSF48726">
    <property type="entry name" value="Immunoglobulin"/>
    <property type="match status" value="1"/>
</dbReference>
<evidence type="ECO:0000313" key="8">
    <source>
        <dbReference type="Proteomes" id="UP000762676"/>
    </source>
</evidence>
<feature type="compositionally biased region" description="Polar residues" evidence="5">
    <location>
        <begin position="211"/>
        <end position="225"/>
    </location>
</feature>
<dbReference type="PROSITE" id="PS50835">
    <property type="entry name" value="IG_LIKE"/>
    <property type="match status" value="1"/>
</dbReference>
<feature type="compositionally biased region" description="Low complexity" evidence="5">
    <location>
        <begin position="134"/>
        <end position="146"/>
    </location>
</feature>
<dbReference type="Proteomes" id="UP000762676">
    <property type="component" value="Unassembled WGS sequence"/>
</dbReference>
<comment type="subcellular location">
    <subcellularLocation>
        <location evidence="1">Cytoplasm</location>
    </subcellularLocation>
</comment>
<dbReference type="PANTHER" id="PTHR35971:SF5">
    <property type="entry name" value="OBSCURIN LIKE CYTOSKELETAL ADAPTOR 1"/>
    <property type="match status" value="1"/>
</dbReference>
<dbReference type="InterPro" id="IPR036179">
    <property type="entry name" value="Ig-like_dom_sf"/>
</dbReference>
<evidence type="ECO:0000256" key="5">
    <source>
        <dbReference type="SAM" id="MobiDB-lite"/>
    </source>
</evidence>
<feature type="compositionally biased region" description="Polar residues" evidence="5">
    <location>
        <begin position="236"/>
        <end position="250"/>
    </location>
</feature>
<feature type="region of interest" description="Disordered" evidence="5">
    <location>
        <begin position="110"/>
        <end position="168"/>
    </location>
</feature>
<comment type="caution">
    <text evidence="7">The sequence shown here is derived from an EMBL/GenBank/DDBJ whole genome shotgun (WGS) entry which is preliminary data.</text>
</comment>
<dbReference type="Pfam" id="PF07679">
    <property type="entry name" value="I-set"/>
    <property type="match status" value="1"/>
</dbReference>
<keyword evidence="8" id="KW-1185">Reference proteome</keyword>
<accession>A0AAV4HRT8</accession>
<feature type="compositionally biased region" description="Acidic residues" evidence="5">
    <location>
        <begin position="147"/>
        <end position="159"/>
    </location>
</feature>
<evidence type="ECO:0000313" key="7">
    <source>
        <dbReference type="EMBL" id="GFS00823.1"/>
    </source>
</evidence>
<feature type="region of interest" description="Disordered" evidence="5">
    <location>
        <begin position="1"/>
        <end position="26"/>
    </location>
</feature>
<feature type="region of interest" description="Disordered" evidence="5">
    <location>
        <begin position="211"/>
        <end position="258"/>
    </location>
</feature>
<dbReference type="Gene3D" id="2.60.40.10">
    <property type="entry name" value="Immunoglobulins"/>
    <property type="match status" value="1"/>
</dbReference>
<evidence type="ECO:0000256" key="4">
    <source>
        <dbReference type="ARBA" id="ARBA00023157"/>
    </source>
</evidence>
<organism evidence="7 8">
    <name type="scientific">Elysia marginata</name>
    <dbReference type="NCBI Taxonomy" id="1093978"/>
    <lineage>
        <taxon>Eukaryota</taxon>
        <taxon>Metazoa</taxon>
        <taxon>Spiralia</taxon>
        <taxon>Lophotrochozoa</taxon>
        <taxon>Mollusca</taxon>
        <taxon>Gastropoda</taxon>
        <taxon>Heterobranchia</taxon>
        <taxon>Euthyneura</taxon>
        <taxon>Panpulmonata</taxon>
        <taxon>Sacoglossa</taxon>
        <taxon>Placobranchoidea</taxon>
        <taxon>Plakobranchidae</taxon>
        <taxon>Elysia</taxon>
    </lineage>
</organism>
<evidence type="ECO:0000259" key="6">
    <source>
        <dbReference type="PROSITE" id="PS50835"/>
    </source>
</evidence>
<protein>
    <submittedName>
        <fullName evidence="7">Obscurin-like protein 1 isoform C</fullName>
    </submittedName>
</protein>
<dbReference type="InterPro" id="IPR007110">
    <property type="entry name" value="Ig-like_dom"/>
</dbReference>
<dbReference type="InterPro" id="IPR052385">
    <property type="entry name" value="Obscurin/Obscurin-like_Reg"/>
</dbReference>
<evidence type="ECO:0000256" key="3">
    <source>
        <dbReference type="ARBA" id="ARBA00022553"/>
    </source>
</evidence>
<keyword evidence="3" id="KW-0597">Phosphoprotein</keyword>
<evidence type="ECO:0000256" key="2">
    <source>
        <dbReference type="ARBA" id="ARBA00022490"/>
    </source>
</evidence>